<dbReference type="FunFam" id="3.30.160.60:FF:001049">
    <property type="entry name" value="zinc finger protein 319"/>
    <property type="match status" value="1"/>
</dbReference>
<dbReference type="PANTHER" id="PTHR23235">
    <property type="entry name" value="KRUEPPEL-LIKE TRANSCRIPTION FACTOR"/>
    <property type="match status" value="1"/>
</dbReference>
<dbReference type="Pfam" id="PF00096">
    <property type="entry name" value="zf-C2H2"/>
    <property type="match status" value="1"/>
</dbReference>
<protein>
    <submittedName>
        <fullName evidence="9">ZNF500 isoform 6</fullName>
    </submittedName>
</protein>
<evidence type="ECO:0000256" key="4">
    <source>
        <dbReference type="ARBA" id="ARBA00022771"/>
    </source>
</evidence>
<name>A0A2J8LAJ5_PANTR</name>
<accession>A0A2J8LAJ5</accession>
<reference evidence="9 10" key="1">
    <citation type="submission" date="2017-12" db="EMBL/GenBank/DDBJ databases">
        <title>High-resolution comparative analysis of great ape genomes.</title>
        <authorList>
            <person name="Pollen A."/>
            <person name="Hastie A."/>
            <person name="Hormozdiari F."/>
            <person name="Dougherty M."/>
            <person name="Liu R."/>
            <person name="Chaisson M."/>
            <person name="Hoppe E."/>
            <person name="Hill C."/>
            <person name="Pang A."/>
            <person name="Hillier L."/>
            <person name="Baker C."/>
            <person name="Armstrong J."/>
            <person name="Shendure J."/>
            <person name="Paten B."/>
            <person name="Wilson R."/>
            <person name="Chao H."/>
            <person name="Schneider V."/>
            <person name="Ventura M."/>
            <person name="Kronenberg Z."/>
            <person name="Murali S."/>
            <person name="Gordon D."/>
            <person name="Cantsilieris S."/>
            <person name="Munson K."/>
            <person name="Nelson B."/>
            <person name="Raja A."/>
            <person name="Underwood J."/>
            <person name="Diekhans M."/>
            <person name="Fiddes I."/>
            <person name="Haussler D."/>
            <person name="Eichler E."/>
        </authorList>
    </citation>
    <scope>NUCLEOTIDE SEQUENCE [LARGE SCALE GENOMIC DNA]</scope>
    <source>
        <strain evidence="9">Yerkes chimp pedigree #C0471</strain>
    </source>
</reference>
<feature type="region of interest" description="Disordered" evidence="7">
    <location>
        <begin position="14"/>
        <end position="52"/>
    </location>
</feature>
<dbReference type="GO" id="GO:0008270">
    <property type="term" value="F:zinc ion binding"/>
    <property type="evidence" value="ECO:0007669"/>
    <property type="project" value="UniProtKB-KW"/>
</dbReference>
<proteinExistence type="inferred from homology"/>
<evidence type="ECO:0000313" key="10">
    <source>
        <dbReference type="Proteomes" id="UP000236370"/>
    </source>
</evidence>
<evidence type="ECO:0000256" key="1">
    <source>
        <dbReference type="ARBA" id="ARBA00006991"/>
    </source>
</evidence>
<dbReference type="SMART" id="SM00355">
    <property type="entry name" value="ZnF_C2H2"/>
    <property type="match status" value="1"/>
</dbReference>
<keyword evidence="5" id="KW-0862">Zinc</keyword>
<dbReference type="FunFam" id="3.30.160.60:FF:000002">
    <property type="entry name" value="Zinc finger protein 1 homolog"/>
    <property type="match status" value="1"/>
</dbReference>
<dbReference type="PRINTS" id="PR00048">
    <property type="entry name" value="ZINCFINGER"/>
</dbReference>
<comment type="similarity">
    <text evidence="1">Belongs to the krueppel C2H2-type zinc-finger protein family.</text>
</comment>
<dbReference type="InterPro" id="IPR013087">
    <property type="entry name" value="Znf_C2H2_type"/>
</dbReference>
<keyword evidence="2" id="KW-0479">Metal-binding</keyword>
<organism evidence="9 10">
    <name type="scientific">Pan troglodytes</name>
    <name type="common">Chimpanzee</name>
    <dbReference type="NCBI Taxonomy" id="9598"/>
    <lineage>
        <taxon>Eukaryota</taxon>
        <taxon>Metazoa</taxon>
        <taxon>Chordata</taxon>
        <taxon>Craniata</taxon>
        <taxon>Vertebrata</taxon>
        <taxon>Euteleostomi</taxon>
        <taxon>Mammalia</taxon>
        <taxon>Eutheria</taxon>
        <taxon>Euarchontoglires</taxon>
        <taxon>Primates</taxon>
        <taxon>Haplorrhini</taxon>
        <taxon>Catarrhini</taxon>
        <taxon>Hominidae</taxon>
        <taxon>Pan</taxon>
    </lineage>
</organism>
<evidence type="ECO:0000256" key="3">
    <source>
        <dbReference type="ARBA" id="ARBA00022737"/>
    </source>
</evidence>
<gene>
    <name evidence="9" type="ORF">CK820_G0031267</name>
</gene>
<dbReference type="PANTHER" id="PTHR23235:SF120">
    <property type="entry name" value="KRUPPEL-LIKE FACTOR 15"/>
    <property type="match status" value="1"/>
</dbReference>
<evidence type="ECO:0000313" key="9">
    <source>
        <dbReference type="EMBL" id="PNI44262.1"/>
    </source>
</evidence>
<comment type="caution">
    <text evidence="9">The sequence shown here is derived from an EMBL/GenBank/DDBJ whole genome shotgun (WGS) entry which is preliminary data.</text>
</comment>
<dbReference type="Gene3D" id="3.30.160.60">
    <property type="entry name" value="Classic Zinc Finger"/>
    <property type="match status" value="2"/>
</dbReference>
<feature type="domain" description="C2H2-type" evidence="8">
    <location>
        <begin position="53"/>
        <end position="80"/>
    </location>
</feature>
<evidence type="ECO:0000256" key="6">
    <source>
        <dbReference type="PROSITE-ProRule" id="PRU00042"/>
    </source>
</evidence>
<dbReference type="InterPro" id="IPR036236">
    <property type="entry name" value="Znf_C2H2_sf"/>
</dbReference>
<dbReference type="Proteomes" id="UP000236370">
    <property type="component" value="Unassembled WGS sequence"/>
</dbReference>
<evidence type="ECO:0000256" key="5">
    <source>
        <dbReference type="ARBA" id="ARBA00022833"/>
    </source>
</evidence>
<dbReference type="AlphaFoldDB" id="A0A2J8LAJ5"/>
<evidence type="ECO:0000259" key="8">
    <source>
        <dbReference type="PROSITE" id="PS50157"/>
    </source>
</evidence>
<dbReference type="PROSITE" id="PS50157">
    <property type="entry name" value="ZINC_FINGER_C2H2_2"/>
    <property type="match status" value="1"/>
</dbReference>
<dbReference type="SUPFAM" id="SSF57667">
    <property type="entry name" value="beta-beta-alpha zinc fingers"/>
    <property type="match status" value="1"/>
</dbReference>
<evidence type="ECO:0000256" key="7">
    <source>
        <dbReference type="SAM" id="MobiDB-lite"/>
    </source>
</evidence>
<sequence length="92" mass="10105">MEWYRVLSARCQGPGHLLPGQRPAPVRGLVRPDQPRGGPPPGRRASHGADKPYTCPECGKGFSKTSHLTKHQRTHTGERPYKCLVCGKGFSD</sequence>
<keyword evidence="3" id="KW-0677">Repeat</keyword>
<evidence type="ECO:0000256" key="2">
    <source>
        <dbReference type="ARBA" id="ARBA00022723"/>
    </source>
</evidence>
<dbReference type="PROSITE" id="PS00028">
    <property type="entry name" value="ZINC_FINGER_C2H2_1"/>
    <property type="match status" value="1"/>
</dbReference>
<keyword evidence="4 6" id="KW-0863">Zinc-finger</keyword>
<dbReference type="EMBL" id="NBAG03000299">
    <property type="protein sequence ID" value="PNI44262.1"/>
    <property type="molecule type" value="Genomic_DNA"/>
</dbReference>
<feature type="non-terminal residue" evidence="9">
    <location>
        <position position="92"/>
    </location>
</feature>